<evidence type="ECO:0000256" key="6">
    <source>
        <dbReference type="ARBA" id="ARBA00023136"/>
    </source>
</evidence>
<sequence length="396" mass="42296">MFLRQIATVAGGAAAGQLIVLATTPWLARMYPPAAFGEYAAFLSMCNVFVATACFRYDAALNAADDDKVASLFGAAFLATLATAGFGALAVWSPWAHALLGRVVGEGASVWNVAAAAIVCGVFQASSAMAIRDGRFAWSSLLRLAQPAVFSIAALLSPIGLIYSCLLGFAVATPLALRYLTRLDWAGLARVVPSAWRFREFPIVSLPTSLLDAGSLAMPIWFISSQYSSHDAGNYAQAQRLLAAPLTLFAMALGQVFLKRAGDIVRQGASPRAFQRRVAVWLALGAGVLLLGVMLLGRPVLHLFLGDGWRTDTEFLVLVFLPVAVRSCVSPVTGIFIVKARLRICAIWQALYFCITGAVFYSLAGHVPIEQLLIAYAISETVCYGLYLYIADKVAG</sequence>
<feature type="transmembrane region" description="Helical" evidence="7">
    <location>
        <begin position="316"/>
        <end position="338"/>
    </location>
</feature>
<feature type="transmembrane region" description="Helical" evidence="7">
    <location>
        <begin position="7"/>
        <end position="27"/>
    </location>
</feature>
<dbReference type="Pfam" id="PF13440">
    <property type="entry name" value="Polysacc_synt_3"/>
    <property type="match status" value="1"/>
</dbReference>
<evidence type="ECO:0000256" key="4">
    <source>
        <dbReference type="ARBA" id="ARBA00022692"/>
    </source>
</evidence>
<evidence type="ECO:0000256" key="3">
    <source>
        <dbReference type="ARBA" id="ARBA00022475"/>
    </source>
</evidence>
<dbReference type="InterPro" id="IPR050833">
    <property type="entry name" value="Poly_Biosynth_Transport"/>
</dbReference>
<evidence type="ECO:0000313" key="9">
    <source>
        <dbReference type="Proteomes" id="UP000414233"/>
    </source>
</evidence>
<accession>A0A5E4Y7R9</accession>
<feature type="transmembrane region" description="Helical" evidence="7">
    <location>
        <begin position="39"/>
        <end position="57"/>
    </location>
</feature>
<keyword evidence="4 7" id="KW-0812">Transmembrane</keyword>
<feature type="transmembrane region" description="Helical" evidence="7">
    <location>
        <begin position="241"/>
        <end position="258"/>
    </location>
</feature>
<evidence type="ECO:0008006" key="10">
    <source>
        <dbReference type="Google" id="ProtNLM"/>
    </source>
</evidence>
<feature type="transmembrane region" description="Helical" evidence="7">
    <location>
        <begin position="69"/>
        <end position="90"/>
    </location>
</feature>
<keyword evidence="5 7" id="KW-1133">Transmembrane helix</keyword>
<dbReference type="AlphaFoldDB" id="A0A5E4Y7R9"/>
<keyword evidence="6 7" id="KW-0472">Membrane</keyword>
<name>A0A5E4Y7R9_9BURK</name>
<proteinExistence type="inferred from homology"/>
<reference evidence="8 9" key="1">
    <citation type="submission" date="2019-08" db="EMBL/GenBank/DDBJ databases">
        <authorList>
            <person name="Peeters C."/>
        </authorList>
    </citation>
    <scope>NUCLEOTIDE SEQUENCE [LARGE SCALE GENOMIC DNA]</scope>
    <source>
        <strain evidence="8 9">LMG 30175</strain>
    </source>
</reference>
<dbReference type="EMBL" id="CABPRZ010000022">
    <property type="protein sequence ID" value="VVE44664.1"/>
    <property type="molecule type" value="Genomic_DNA"/>
</dbReference>
<evidence type="ECO:0000256" key="1">
    <source>
        <dbReference type="ARBA" id="ARBA00004651"/>
    </source>
</evidence>
<feature type="transmembrane region" description="Helical" evidence="7">
    <location>
        <begin position="278"/>
        <end position="296"/>
    </location>
</feature>
<keyword evidence="3" id="KW-1003">Cell membrane</keyword>
<dbReference type="Proteomes" id="UP000414233">
    <property type="component" value="Unassembled WGS sequence"/>
</dbReference>
<dbReference type="PANTHER" id="PTHR30250:SF10">
    <property type="entry name" value="LIPOPOLYSACCHARIDE BIOSYNTHESIS PROTEIN WZXC"/>
    <property type="match status" value="1"/>
</dbReference>
<dbReference type="PANTHER" id="PTHR30250">
    <property type="entry name" value="PST FAMILY PREDICTED COLANIC ACID TRANSPORTER"/>
    <property type="match status" value="1"/>
</dbReference>
<gene>
    <name evidence="8" type="ORF">PTE30175_04238</name>
</gene>
<evidence type="ECO:0000313" key="8">
    <source>
        <dbReference type="EMBL" id="VVE44664.1"/>
    </source>
</evidence>
<keyword evidence="9" id="KW-1185">Reference proteome</keyword>
<organism evidence="8 9">
    <name type="scientific">Pandoraea terrae</name>
    <dbReference type="NCBI Taxonomy" id="1537710"/>
    <lineage>
        <taxon>Bacteria</taxon>
        <taxon>Pseudomonadati</taxon>
        <taxon>Pseudomonadota</taxon>
        <taxon>Betaproteobacteria</taxon>
        <taxon>Burkholderiales</taxon>
        <taxon>Burkholderiaceae</taxon>
        <taxon>Pandoraea</taxon>
    </lineage>
</organism>
<protein>
    <recommendedName>
        <fullName evidence="10">Polysaccharide biosynthesis protein</fullName>
    </recommendedName>
</protein>
<comment type="similarity">
    <text evidence="2">Belongs to the polysaccharide synthase family.</text>
</comment>
<comment type="subcellular location">
    <subcellularLocation>
        <location evidence="1">Cell membrane</location>
        <topology evidence="1">Multi-pass membrane protein</topology>
    </subcellularLocation>
</comment>
<dbReference type="GO" id="GO:0005886">
    <property type="term" value="C:plasma membrane"/>
    <property type="evidence" value="ECO:0007669"/>
    <property type="project" value="UniProtKB-SubCell"/>
</dbReference>
<feature type="transmembrane region" description="Helical" evidence="7">
    <location>
        <begin position="350"/>
        <end position="367"/>
    </location>
</feature>
<evidence type="ECO:0000256" key="7">
    <source>
        <dbReference type="SAM" id="Phobius"/>
    </source>
</evidence>
<evidence type="ECO:0000256" key="2">
    <source>
        <dbReference type="ARBA" id="ARBA00007430"/>
    </source>
</evidence>
<evidence type="ECO:0000256" key="5">
    <source>
        <dbReference type="ARBA" id="ARBA00022989"/>
    </source>
</evidence>
<feature type="transmembrane region" description="Helical" evidence="7">
    <location>
        <begin position="110"/>
        <end position="129"/>
    </location>
</feature>
<feature type="transmembrane region" description="Helical" evidence="7">
    <location>
        <begin position="373"/>
        <end position="390"/>
    </location>
</feature>